<reference evidence="2" key="2">
    <citation type="submission" date="2021-04" db="EMBL/GenBank/DDBJ databases">
        <authorList>
            <person name="Gilroy R."/>
        </authorList>
    </citation>
    <scope>NUCLEOTIDE SEQUENCE</scope>
    <source>
        <strain evidence="2">ChiHjej11B10-19426</strain>
    </source>
</reference>
<dbReference type="PROSITE" id="PS51257">
    <property type="entry name" value="PROKAR_LIPOPROTEIN"/>
    <property type="match status" value="1"/>
</dbReference>
<organism evidence="2 3">
    <name type="scientific">Candidatus Tidjanibacter faecipullorum</name>
    <dbReference type="NCBI Taxonomy" id="2838766"/>
    <lineage>
        <taxon>Bacteria</taxon>
        <taxon>Pseudomonadati</taxon>
        <taxon>Bacteroidota</taxon>
        <taxon>Bacteroidia</taxon>
        <taxon>Bacteroidales</taxon>
        <taxon>Rikenellaceae</taxon>
        <taxon>Tidjanibacter</taxon>
    </lineage>
</organism>
<sequence>MKKIFWAAAVMLAALTVGCKKDTNPAAPSTPTFTSYDKEATAYYGERFGEGTGFYTLTLTNSNGDKLRVDCFGAVALNPSTASLASGTYELGTTADHKLRTFVPATSENDEVGTILWRNGSATLIDGGNMLVNKSGSSLRIAFNFTSNGQPVAIEQFEGAISFQNKQQYPPREPNPDPRVATSVIAEYYGKANTANAEGGLFIMALGVNDLNNGFANAEALQINGFMPLQEDHNALVIPDGTYEIVKNLDEMTPFKLIEGSIINSSYSGTTEFLTNDKGEMTEAWCIQEGTMTVARNGENYTITAKFKGLRADQSGIIASADQLEEVNYVYEGPIEINNSADPASNITGDKELGTITNMAMLQTADQGSGVTGYFYYIWGDGIEISVSGQSITTKGSGDMFVLGLFGPESLGDRPAATFNMGSIFGTVYADQNIAMPANPMPLTNGISPLEGCWYTYLRTTQDDQSTLDNWAGAMPSVGSVTTSNDGDIHKVVIDFVDRNGNKITGTYEGELMGGSAAAGFYMPSYPISAELANPVLRAYRK</sequence>
<gene>
    <name evidence="2" type="ORF">H9816_07160</name>
</gene>
<dbReference type="EMBL" id="DXCC01000027">
    <property type="protein sequence ID" value="HIZ15669.1"/>
    <property type="molecule type" value="Genomic_DNA"/>
</dbReference>
<protein>
    <recommendedName>
        <fullName evidence="4">Lipocalin-like domain-containing protein</fullName>
    </recommendedName>
</protein>
<evidence type="ECO:0000313" key="2">
    <source>
        <dbReference type="EMBL" id="HIZ15669.1"/>
    </source>
</evidence>
<dbReference type="AlphaFoldDB" id="A0A9D2DEX5"/>
<comment type="caution">
    <text evidence="2">The sequence shown here is derived from an EMBL/GenBank/DDBJ whole genome shotgun (WGS) entry which is preliminary data.</text>
</comment>
<accession>A0A9D2DEX5</accession>
<reference evidence="2" key="1">
    <citation type="journal article" date="2021" name="PeerJ">
        <title>Extensive microbial diversity within the chicken gut microbiome revealed by metagenomics and culture.</title>
        <authorList>
            <person name="Gilroy R."/>
            <person name="Ravi A."/>
            <person name="Getino M."/>
            <person name="Pursley I."/>
            <person name="Horton D.L."/>
            <person name="Alikhan N.F."/>
            <person name="Baker D."/>
            <person name="Gharbi K."/>
            <person name="Hall N."/>
            <person name="Watson M."/>
            <person name="Adriaenssens E.M."/>
            <person name="Foster-Nyarko E."/>
            <person name="Jarju S."/>
            <person name="Secka A."/>
            <person name="Antonio M."/>
            <person name="Oren A."/>
            <person name="Chaudhuri R.R."/>
            <person name="La Ragione R."/>
            <person name="Hildebrand F."/>
            <person name="Pallen M.J."/>
        </authorList>
    </citation>
    <scope>NUCLEOTIDE SEQUENCE</scope>
    <source>
        <strain evidence="2">ChiHjej11B10-19426</strain>
    </source>
</reference>
<feature type="signal peptide" evidence="1">
    <location>
        <begin position="1"/>
        <end position="21"/>
    </location>
</feature>
<feature type="chain" id="PRO_5039369026" description="Lipocalin-like domain-containing protein" evidence="1">
    <location>
        <begin position="22"/>
        <end position="542"/>
    </location>
</feature>
<keyword evidence="1" id="KW-0732">Signal</keyword>
<dbReference type="Proteomes" id="UP000824014">
    <property type="component" value="Unassembled WGS sequence"/>
</dbReference>
<evidence type="ECO:0000313" key="3">
    <source>
        <dbReference type="Proteomes" id="UP000824014"/>
    </source>
</evidence>
<evidence type="ECO:0008006" key="4">
    <source>
        <dbReference type="Google" id="ProtNLM"/>
    </source>
</evidence>
<proteinExistence type="predicted"/>
<name>A0A9D2DEX5_9BACT</name>
<evidence type="ECO:0000256" key="1">
    <source>
        <dbReference type="SAM" id="SignalP"/>
    </source>
</evidence>